<evidence type="ECO:0000313" key="2">
    <source>
        <dbReference type="Proteomes" id="UP000316291"/>
    </source>
</evidence>
<keyword evidence="2" id="KW-1185">Reference proteome</keyword>
<sequence>MIRDEKLQRIIERAIQSAFVDFPDAGNGTVWPKTYKEPNECKTIATAVLAALESAGYRVSLDAN</sequence>
<evidence type="ECO:0000313" key="1">
    <source>
        <dbReference type="EMBL" id="TWI70433.1"/>
    </source>
</evidence>
<dbReference type="Proteomes" id="UP000316291">
    <property type="component" value="Unassembled WGS sequence"/>
</dbReference>
<dbReference type="EMBL" id="VLLA01000008">
    <property type="protein sequence ID" value="TWI70433.1"/>
    <property type="molecule type" value="Genomic_DNA"/>
</dbReference>
<dbReference type="AlphaFoldDB" id="A0A562RNF4"/>
<organism evidence="1 2">
    <name type="scientific">Bradyrhizobium huanghuaihaiense</name>
    <dbReference type="NCBI Taxonomy" id="990078"/>
    <lineage>
        <taxon>Bacteria</taxon>
        <taxon>Pseudomonadati</taxon>
        <taxon>Pseudomonadota</taxon>
        <taxon>Alphaproteobacteria</taxon>
        <taxon>Hyphomicrobiales</taxon>
        <taxon>Nitrobacteraceae</taxon>
        <taxon>Bradyrhizobium</taxon>
    </lineage>
</organism>
<comment type="caution">
    <text evidence="1">The sequence shown here is derived from an EMBL/GenBank/DDBJ whole genome shotgun (WGS) entry which is preliminary data.</text>
</comment>
<name>A0A562RNF4_9BRAD</name>
<reference evidence="1 2" key="1">
    <citation type="journal article" date="2015" name="Stand. Genomic Sci.">
        <title>Genomic Encyclopedia of Bacterial and Archaeal Type Strains, Phase III: the genomes of soil and plant-associated and newly described type strains.</title>
        <authorList>
            <person name="Whitman W.B."/>
            <person name="Woyke T."/>
            <person name="Klenk H.P."/>
            <person name="Zhou Y."/>
            <person name="Lilburn T.G."/>
            <person name="Beck B.J."/>
            <person name="De Vos P."/>
            <person name="Vandamme P."/>
            <person name="Eisen J.A."/>
            <person name="Garrity G."/>
            <person name="Hugenholtz P."/>
            <person name="Kyrpides N.C."/>
        </authorList>
    </citation>
    <scope>NUCLEOTIDE SEQUENCE [LARGE SCALE GENOMIC DNA]</scope>
    <source>
        <strain evidence="1 2">CGMCC 1.10948</strain>
    </source>
</reference>
<proteinExistence type="predicted"/>
<protein>
    <submittedName>
        <fullName evidence="1">Uncharacterized protein</fullName>
    </submittedName>
</protein>
<accession>A0A562RNF4</accession>
<gene>
    <name evidence="1" type="ORF">IQ16_03606</name>
</gene>